<keyword evidence="4" id="KW-1185">Reference proteome</keyword>
<dbReference type="SUPFAM" id="SSF47923">
    <property type="entry name" value="Ypt/Rab-GAP domain of gyp1p"/>
    <property type="match status" value="2"/>
</dbReference>
<evidence type="ECO:0000313" key="3">
    <source>
        <dbReference type="EMBL" id="KAL3309375.1"/>
    </source>
</evidence>
<name>A0ABD2PPG8_9PLAT</name>
<dbReference type="AlphaFoldDB" id="A0ABD2PPG8"/>
<organism evidence="3 4">
    <name type="scientific">Cichlidogyrus casuarinus</name>
    <dbReference type="NCBI Taxonomy" id="1844966"/>
    <lineage>
        <taxon>Eukaryota</taxon>
        <taxon>Metazoa</taxon>
        <taxon>Spiralia</taxon>
        <taxon>Lophotrochozoa</taxon>
        <taxon>Platyhelminthes</taxon>
        <taxon>Monogenea</taxon>
        <taxon>Monopisthocotylea</taxon>
        <taxon>Dactylogyridea</taxon>
        <taxon>Ancyrocephalidae</taxon>
        <taxon>Cichlidogyrus</taxon>
    </lineage>
</organism>
<reference evidence="3 4" key="1">
    <citation type="submission" date="2024-11" db="EMBL/GenBank/DDBJ databases">
        <title>Adaptive evolution of stress response genes in parasites aligns with host niche diversity.</title>
        <authorList>
            <person name="Hahn C."/>
            <person name="Resl P."/>
        </authorList>
    </citation>
    <scope>NUCLEOTIDE SEQUENCE [LARGE SCALE GENOMIC DNA]</scope>
    <source>
        <strain evidence="3">EGGRZ-B1_66</strain>
        <tissue evidence="3">Body</tissue>
    </source>
</reference>
<evidence type="ECO:0000259" key="2">
    <source>
        <dbReference type="PROSITE" id="PS50086"/>
    </source>
</evidence>
<dbReference type="SMART" id="SM00164">
    <property type="entry name" value="TBC"/>
    <property type="match status" value="1"/>
</dbReference>
<feature type="domain" description="Rab-GAP TBC" evidence="2">
    <location>
        <begin position="1"/>
        <end position="152"/>
    </location>
</feature>
<comment type="caution">
    <text evidence="3">The sequence shown here is derived from an EMBL/GenBank/DDBJ whole genome shotgun (WGS) entry which is preliminary data.</text>
</comment>
<dbReference type="PROSITE" id="PS50086">
    <property type="entry name" value="TBC_RABGAP"/>
    <property type="match status" value="1"/>
</dbReference>
<keyword evidence="1" id="KW-0343">GTPase activation</keyword>
<accession>A0ABD2PPG8</accession>
<dbReference type="GO" id="GO:0005096">
    <property type="term" value="F:GTPase activator activity"/>
    <property type="evidence" value="ECO:0007669"/>
    <property type="project" value="UniProtKB-KW"/>
</dbReference>
<dbReference type="PANTHER" id="PTHR22957">
    <property type="entry name" value="TBC1 DOMAIN FAMILY MEMBER GTPASE-ACTIVATING PROTEIN"/>
    <property type="match status" value="1"/>
</dbReference>
<dbReference type="Gene3D" id="1.10.472.80">
    <property type="entry name" value="Ypt/Rab-GAP domain of gyp1p, domain 3"/>
    <property type="match status" value="1"/>
</dbReference>
<gene>
    <name evidence="3" type="ORF">Ciccas_012081</name>
</gene>
<dbReference type="Proteomes" id="UP001626550">
    <property type="component" value="Unassembled WGS sequence"/>
</dbReference>
<dbReference type="Gene3D" id="1.10.8.270">
    <property type="entry name" value="putative rabgap domain of human tbc1 domain family member 14 like domains"/>
    <property type="match status" value="1"/>
</dbReference>
<protein>
    <recommendedName>
        <fullName evidence="2">Rab-GAP TBC domain-containing protein</fullName>
    </recommendedName>
</protein>
<proteinExistence type="predicted"/>
<dbReference type="EMBL" id="JBJKFK010003997">
    <property type="protein sequence ID" value="KAL3309375.1"/>
    <property type="molecule type" value="Genomic_DNA"/>
</dbReference>
<evidence type="ECO:0000256" key="1">
    <source>
        <dbReference type="ARBA" id="ARBA00022468"/>
    </source>
</evidence>
<dbReference type="InterPro" id="IPR000195">
    <property type="entry name" value="Rab-GAP-TBC_dom"/>
</dbReference>
<evidence type="ECO:0000313" key="4">
    <source>
        <dbReference type="Proteomes" id="UP001626550"/>
    </source>
</evidence>
<dbReference type="InterPro" id="IPR035969">
    <property type="entry name" value="Rab-GAP_TBC_sf"/>
</dbReference>
<sequence length="167" mass="20322">MEAFLKPLQPDEEANWEIIQRMLYIYCKLCNQKYVQGMHEIITPIYYVMLTQPDSSLQKYCEVDTFFCFNQLMIELHSNYFIREMVDTYGIGLQIKQFDALLKHFDLQLHSHLQKLQLEHYYYIFRWISLLLSQEFSLLNTIRLWDFVFADDQRFRLVLFVCVAMLM</sequence>
<dbReference type="Pfam" id="PF00566">
    <property type="entry name" value="RabGAP-TBC"/>
    <property type="match status" value="1"/>
</dbReference>
<dbReference type="PANTHER" id="PTHR22957:SF27">
    <property type="entry name" value="TBC1 DOMAIN FAMILY MEMBER 13"/>
    <property type="match status" value="1"/>
</dbReference>